<keyword evidence="2" id="KW-1133">Transmembrane helix</keyword>
<protein>
    <submittedName>
        <fullName evidence="3">General secretion pathway</fullName>
    </submittedName>
</protein>
<feature type="transmembrane region" description="Helical" evidence="2">
    <location>
        <begin position="12"/>
        <end position="34"/>
    </location>
</feature>
<keyword evidence="2" id="KW-0472">Membrane</keyword>
<dbReference type="EMBL" id="LHPF02000006">
    <property type="protein sequence ID" value="PSC73838.1"/>
    <property type="molecule type" value="Genomic_DNA"/>
</dbReference>
<comment type="caution">
    <text evidence="3">The sequence shown here is derived from an EMBL/GenBank/DDBJ whole genome shotgun (WGS) entry which is preliminary data.</text>
</comment>
<evidence type="ECO:0000256" key="2">
    <source>
        <dbReference type="SAM" id="Phobius"/>
    </source>
</evidence>
<dbReference type="OrthoDB" id="507652at2759"/>
<accession>A0A2P6VID4</accession>
<name>A0A2P6VID4_9CHLO</name>
<evidence type="ECO:0000256" key="1">
    <source>
        <dbReference type="SAM" id="MobiDB-lite"/>
    </source>
</evidence>
<sequence length="99" mass="10453">MPGDAVREGLAIFATVLLSIGALAAAATVCWLLLFHLALKKLPPVQEALGLKKRDKPTLAEMRHEIDALKAHHQAAQSGDGAGSQPTLSPAGRGVRVRR</sequence>
<dbReference type="Proteomes" id="UP000239649">
    <property type="component" value="Unassembled WGS sequence"/>
</dbReference>
<evidence type="ECO:0000313" key="3">
    <source>
        <dbReference type="EMBL" id="PSC73838.1"/>
    </source>
</evidence>
<keyword evidence="2" id="KW-0812">Transmembrane</keyword>
<gene>
    <name evidence="3" type="ORF">C2E20_3208</name>
</gene>
<proteinExistence type="predicted"/>
<evidence type="ECO:0000313" key="4">
    <source>
        <dbReference type="Proteomes" id="UP000239649"/>
    </source>
</evidence>
<organism evidence="3 4">
    <name type="scientific">Micractinium conductrix</name>
    <dbReference type="NCBI Taxonomy" id="554055"/>
    <lineage>
        <taxon>Eukaryota</taxon>
        <taxon>Viridiplantae</taxon>
        <taxon>Chlorophyta</taxon>
        <taxon>core chlorophytes</taxon>
        <taxon>Trebouxiophyceae</taxon>
        <taxon>Chlorellales</taxon>
        <taxon>Chlorellaceae</taxon>
        <taxon>Chlorella clade</taxon>
        <taxon>Micractinium</taxon>
    </lineage>
</organism>
<reference evidence="3 4" key="1">
    <citation type="journal article" date="2018" name="Plant J.">
        <title>Genome sequences of Chlorella sorokiniana UTEX 1602 and Micractinium conductrix SAG 241.80: implications to maltose excretion by a green alga.</title>
        <authorList>
            <person name="Arriola M.B."/>
            <person name="Velmurugan N."/>
            <person name="Zhang Y."/>
            <person name="Plunkett M.H."/>
            <person name="Hondzo H."/>
            <person name="Barney B.M."/>
        </authorList>
    </citation>
    <scope>NUCLEOTIDE SEQUENCE [LARGE SCALE GENOMIC DNA]</scope>
    <source>
        <strain evidence="3 4">SAG 241.80</strain>
    </source>
</reference>
<keyword evidence="4" id="KW-1185">Reference proteome</keyword>
<feature type="region of interest" description="Disordered" evidence="1">
    <location>
        <begin position="70"/>
        <end position="99"/>
    </location>
</feature>
<dbReference type="AlphaFoldDB" id="A0A2P6VID4"/>